<evidence type="ECO:0000313" key="1">
    <source>
        <dbReference type="EMBL" id="THD75019.1"/>
    </source>
</evidence>
<gene>
    <name evidence="1" type="ORF">E7681_08700</name>
</gene>
<dbReference type="EMBL" id="SSMD01000003">
    <property type="protein sequence ID" value="THD75019.1"/>
    <property type="molecule type" value="Genomic_DNA"/>
</dbReference>
<protein>
    <submittedName>
        <fullName evidence="1">DUF2059 domain-containing protein</fullName>
    </submittedName>
</protein>
<dbReference type="RefSeq" id="WP_136338875.1">
    <property type="nucleotide sequence ID" value="NZ_SSMD01000003.1"/>
</dbReference>
<dbReference type="AlphaFoldDB" id="A0A4S3MAY1"/>
<proteinExistence type="predicted"/>
<comment type="caution">
    <text evidence="1">The sequence shown here is derived from an EMBL/GenBank/DDBJ whole genome shotgun (WGS) entry which is preliminary data.</text>
</comment>
<dbReference type="Proteomes" id="UP000306113">
    <property type="component" value="Unassembled WGS sequence"/>
</dbReference>
<keyword evidence="2" id="KW-1185">Reference proteome</keyword>
<evidence type="ECO:0000313" key="2">
    <source>
        <dbReference type="Proteomes" id="UP000306113"/>
    </source>
</evidence>
<organism evidence="1 2">
    <name type="scientific">Thalassobius vesicularis</name>
    <dbReference type="NCBI Taxonomy" id="1294297"/>
    <lineage>
        <taxon>Bacteria</taxon>
        <taxon>Pseudomonadati</taxon>
        <taxon>Pseudomonadota</taxon>
        <taxon>Alphaproteobacteria</taxon>
        <taxon>Rhodobacterales</taxon>
        <taxon>Roseobacteraceae</taxon>
        <taxon>Thalassovita</taxon>
    </lineage>
</organism>
<name>A0A4S3MAY1_9RHOB</name>
<sequence length="270" mass="29863">MRRVLVYVVIAVFGAGIAIAEGREDTRRLIGLLRLSDVIHVMRQEGLIFGAELGQGMLPEADSAQWAARVSDLYDTGKMEQVVEAGFSEVLQNVDQAKIIAFYDTDLGRRIVSGEITAREAFLDKPTEDAARARVSHRTANARLTQIGQFIEINDLVEYNVAGALNANYMFYRGLTQGGMIQMSDAEILAEAWAEEDATREDSISWLYAYLDEAYAELSVEELKTLTDFAATPEGQALNRALFQGFDRMYAQLSLGLGLAIASLGQYEEL</sequence>
<accession>A0A4S3MAY1</accession>
<dbReference type="OrthoDB" id="7841298at2"/>
<reference evidence="1 2" key="1">
    <citation type="submission" date="2019-04" db="EMBL/GenBank/DDBJ databases">
        <title>Draft genome sequence of Youngimonas vesicularis.</title>
        <authorList>
            <person name="Hameed A."/>
        </authorList>
    </citation>
    <scope>NUCLEOTIDE SEQUENCE [LARGE SCALE GENOMIC DNA]</scope>
    <source>
        <strain evidence="1 2">CC-AMW-E</strain>
    </source>
</reference>